<name>A0A160V9B6_9ZZZZ</name>
<dbReference type="InterPro" id="IPR023606">
    <property type="entry name" value="CoA-Trfase_III_dom_1_sf"/>
</dbReference>
<dbReference type="AlphaFoldDB" id="A0A160V9B6"/>
<dbReference type="SUPFAM" id="SSF89796">
    <property type="entry name" value="CoA-transferase family III (CaiB/BaiF)"/>
    <property type="match status" value="1"/>
</dbReference>
<gene>
    <name evidence="2" type="ORF">MGWOODY_Clf1093</name>
</gene>
<evidence type="ECO:0000313" key="2">
    <source>
        <dbReference type="EMBL" id="CUV01845.1"/>
    </source>
</evidence>
<dbReference type="Gene3D" id="3.30.1540.10">
    <property type="entry name" value="formyl-coa transferase, domain 3"/>
    <property type="match status" value="1"/>
</dbReference>
<dbReference type="EMBL" id="FAXA01000146">
    <property type="protein sequence ID" value="CUV01845.1"/>
    <property type="molecule type" value="Genomic_DNA"/>
</dbReference>
<protein>
    <submittedName>
        <fullName evidence="2">L-carnitine dehydratase/bile acid-inducible protein F</fullName>
    </submittedName>
</protein>
<sequence>MPERALEGVKVLDLTHHISGPYCTKLLADFGAEVLKIERPGGDPARRMAPFLHDEADPEKSLVFAYLNTNKQSVTLNLKTDKGIQVLKSLVKKSDVLVENFSPRVMASLELDFESLQQINPGLVMTSISNFGQTGPYRDYKAADIVEYAMGGLMYISGAYDREPLKHAFNQAQFKAGTDAAAATLMATYHQRLTGEGQQVDVSIQEAVATGLRDVVNNFTYSGAVRRRQPNHSGDLSRLRASADGHLIPNPGIGAGLNWNTMVEFLDLPELADEKFDSPSARLVNAEELGRILDEYFIKQNKYERFYAAHEKRFIFGVVQSPEEVMADPQFEARNYFVDICHPELGTLKYPGAPFEMSGTPWEARAAAPSLGQHNQEVFGQRLGHSSEQLVQMRALQII</sequence>
<dbReference type="GO" id="GO:0008410">
    <property type="term" value="F:CoA-transferase activity"/>
    <property type="evidence" value="ECO:0007669"/>
    <property type="project" value="TreeGrafter"/>
</dbReference>
<dbReference type="InterPro" id="IPR003673">
    <property type="entry name" value="CoA-Trfase_fam_III"/>
</dbReference>
<dbReference type="Gene3D" id="3.40.50.10540">
    <property type="entry name" value="Crotonobetainyl-coa:carnitine coa-transferase, domain 1"/>
    <property type="match status" value="1"/>
</dbReference>
<dbReference type="PANTHER" id="PTHR48207">
    <property type="entry name" value="SUCCINATE--HYDROXYMETHYLGLUTARATE COA-TRANSFERASE"/>
    <property type="match status" value="1"/>
</dbReference>
<evidence type="ECO:0000256" key="1">
    <source>
        <dbReference type="ARBA" id="ARBA00022679"/>
    </source>
</evidence>
<keyword evidence="1" id="KW-0808">Transferase</keyword>
<dbReference type="InterPro" id="IPR050483">
    <property type="entry name" value="CoA-transferase_III_domain"/>
</dbReference>
<dbReference type="InterPro" id="IPR044855">
    <property type="entry name" value="CoA-Trfase_III_dom3_sf"/>
</dbReference>
<dbReference type="Pfam" id="PF02515">
    <property type="entry name" value="CoA_transf_3"/>
    <property type="match status" value="1"/>
</dbReference>
<reference evidence="2" key="1">
    <citation type="submission" date="2015-10" db="EMBL/GenBank/DDBJ databases">
        <authorList>
            <person name="Gilbert D.G."/>
        </authorList>
    </citation>
    <scope>NUCLEOTIDE SEQUENCE</scope>
</reference>
<proteinExistence type="predicted"/>
<accession>A0A160V9B6</accession>
<organism evidence="2">
    <name type="scientific">hydrothermal vent metagenome</name>
    <dbReference type="NCBI Taxonomy" id="652676"/>
    <lineage>
        <taxon>unclassified sequences</taxon>
        <taxon>metagenomes</taxon>
        <taxon>ecological metagenomes</taxon>
    </lineage>
</organism>
<dbReference type="PANTHER" id="PTHR48207:SF3">
    <property type="entry name" value="SUCCINATE--HYDROXYMETHYLGLUTARATE COA-TRANSFERASE"/>
    <property type="match status" value="1"/>
</dbReference>